<dbReference type="OrthoDB" id="5963278at2759"/>
<accession>A0A2B4RBA4</accession>
<comment type="caution">
    <text evidence="1">The sequence shown here is derived from an EMBL/GenBank/DDBJ whole genome shotgun (WGS) entry which is preliminary data.</text>
</comment>
<dbReference type="AlphaFoldDB" id="A0A2B4RBA4"/>
<dbReference type="Proteomes" id="UP000225706">
    <property type="component" value="Unassembled WGS sequence"/>
</dbReference>
<protein>
    <submittedName>
        <fullName evidence="1">Uncharacterized protein</fullName>
    </submittedName>
</protein>
<gene>
    <name evidence="1" type="ORF">AWC38_SpisGene21786</name>
</gene>
<organism evidence="1 2">
    <name type="scientific">Stylophora pistillata</name>
    <name type="common">Smooth cauliflower coral</name>
    <dbReference type="NCBI Taxonomy" id="50429"/>
    <lineage>
        <taxon>Eukaryota</taxon>
        <taxon>Metazoa</taxon>
        <taxon>Cnidaria</taxon>
        <taxon>Anthozoa</taxon>
        <taxon>Hexacorallia</taxon>
        <taxon>Scleractinia</taxon>
        <taxon>Astrocoeniina</taxon>
        <taxon>Pocilloporidae</taxon>
        <taxon>Stylophora</taxon>
    </lineage>
</organism>
<proteinExistence type="predicted"/>
<evidence type="ECO:0000313" key="1">
    <source>
        <dbReference type="EMBL" id="PFX14089.1"/>
    </source>
</evidence>
<dbReference type="EMBL" id="LSMT01000841">
    <property type="protein sequence ID" value="PFX14089.1"/>
    <property type="molecule type" value="Genomic_DNA"/>
</dbReference>
<sequence length="479" mass="53905">MPCNVAGSAIAQGKFVGRIDQLKKWNPTGVEALWLLLSGASNPPGEINVSDRRTRDIPEERSGSFLSGVISDLRNMEEAVATKLDNTLKNFYLTKSDAIREIQRFFNKCRDRELKPMLYYTGHGESGTGNWCFHDGTISIEEIVDLLPGGTYFPIIFSDACYSGHWANFCLNHCDNANGLNCLAACPEFSTAMDTKGEGGDLTLYMTGKKLRPDTEPIYSGGNRLKFPITDGYDSVFYLDLLMSYLNNTHNILICQSIHDGYFYGCFAPSNEYKPRPTIEGLVSFSEEDFMLPTANGYIISSLACDENLGFGVVLMHRHGLSQIIVNDVSGIREGYDAGYFITECAARDSKYYIVMTKDVNECDNEMQQKAVSERNWSEIREEVERGYEEGMVITGICYSPKLREYLLVMTESPAGQNYKWFDEGFPITPWLNNLHKEGFHPTIIFKDPADGKVLVVVTTDDNRSTFTAALHYKIKTEW</sequence>
<keyword evidence="2" id="KW-1185">Reference proteome</keyword>
<name>A0A2B4RBA4_STYPI</name>
<evidence type="ECO:0000313" key="2">
    <source>
        <dbReference type="Proteomes" id="UP000225706"/>
    </source>
</evidence>
<reference evidence="2" key="1">
    <citation type="journal article" date="2017" name="bioRxiv">
        <title>Comparative analysis of the genomes of Stylophora pistillata and Acropora digitifera provides evidence for extensive differences between species of corals.</title>
        <authorList>
            <person name="Voolstra C.R."/>
            <person name="Li Y."/>
            <person name="Liew Y.J."/>
            <person name="Baumgarten S."/>
            <person name="Zoccola D."/>
            <person name="Flot J.-F."/>
            <person name="Tambutte S."/>
            <person name="Allemand D."/>
            <person name="Aranda M."/>
        </authorList>
    </citation>
    <scope>NUCLEOTIDE SEQUENCE [LARGE SCALE GENOMIC DNA]</scope>
</reference>